<dbReference type="AlphaFoldDB" id="V6HQX0"/>
<reference evidence="2 3" key="1">
    <citation type="submission" date="2013-05" db="EMBL/GenBank/DDBJ databases">
        <authorList>
            <person name="Harkins D.M."/>
            <person name="Durkin A.S."/>
            <person name="Brinkac L.M."/>
            <person name="Haft D.H."/>
            <person name="Selengut J.D."/>
            <person name="Sanka R."/>
            <person name="DePew J."/>
            <person name="Purushe J."/>
            <person name="Hartskeerl R.A."/>
            <person name="Ahmed A."/>
            <person name="van der Linden H."/>
            <person name="Goris M.G.A."/>
            <person name="Vinetz J.M."/>
            <person name="Sutton G.G."/>
            <person name="Nierman W.C."/>
            <person name="Fouts D.E."/>
        </authorList>
    </citation>
    <scope>NUCLEOTIDE SEQUENCE [LARGE SCALE GENOMIC DNA]</scope>
    <source>
        <strain evidence="2 3">10</strain>
    </source>
</reference>
<feature type="region of interest" description="Disordered" evidence="1">
    <location>
        <begin position="74"/>
        <end position="93"/>
    </location>
</feature>
<name>V6HQX0_9LEPT</name>
<dbReference type="EMBL" id="AHMM02000025">
    <property type="protein sequence ID" value="EQA34869.1"/>
    <property type="molecule type" value="Genomic_DNA"/>
</dbReference>
<gene>
    <name evidence="2" type="ORF">LEP1GSC047_1279</name>
</gene>
<accession>V6HQX0</accession>
<evidence type="ECO:0000313" key="2">
    <source>
        <dbReference type="EMBL" id="EQA34869.1"/>
    </source>
</evidence>
<protein>
    <submittedName>
        <fullName evidence="2">Uncharacterized protein</fullName>
    </submittedName>
</protein>
<comment type="caution">
    <text evidence="2">The sequence shown here is derived from an EMBL/GenBank/DDBJ whole genome shotgun (WGS) entry which is preliminary data.</text>
</comment>
<sequence>MRNKSHRNRPTNGKQFDHFEVKSFAFFAVREPRSIQLSGPLRGSTGVQRRDLRILPNLEVRYHGEDLARSIYKNGHHSCGSARDFNPTSSLKA</sequence>
<dbReference type="Proteomes" id="UP000018719">
    <property type="component" value="Unassembled WGS sequence"/>
</dbReference>
<evidence type="ECO:0000313" key="3">
    <source>
        <dbReference type="Proteomes" id="UP000018719"/>
    </source>
</evidence>
<organism evidence="2 3">
    <name type="scientific">Leptospira inadai serovar Lyme str. 10</name>
    <dbReference type="NCBI Taxonomy" id="1049790"/>
    <lineage>
        <taxon>Bacteria</taxon>
        <taxon>Pseudomonadati</taxon>
        <taxon>Spirochaetota</taxon>
        <taxon>Spirochaetia</taxon>
        <taxon>Leptospirales</taxon>
        <taxon>Leptospiraceae</taxon>
        <taxon>Leptospira</taxon>
    </lineage>
</organism>
<dbReference type="STRING" id="1049790.LEP1GSC047_1279"/>
<evidence type="ECO:0000256" key="1">
    <source>
        <dbReference type="SAM" id="MobiDB-lite"/>
    </source>
</evidence>
<proteinExistence type="predicted"/>